<reference evidence="1" key="1">
    <citation type="submission" date="2014-02" db="EMBL/GenBank/DDBJ databases">
        <title>Expanding our view of genomic diversity in Candidatus Accumulibacter clades.</title>
        <authorList>
            <person name="Skennerton C.T."/>
            <person name="Barr J.J."/>
            <person name="Slater F.R."/>
            <person name="Bond P.L."/>
            <person name="Tyson G.W."/>
        </authorList>
    </citation>
    <scope>NUCLEOTIDE SEQUENCE [LARGE SCALE GENOMIC DNA]</scope>
</reference>
<dbReference type="STRING" id="1454001.AW08_02641"/>
<keyword evidence="2" id="KW-1185">Reference proteome</keyword>
<dbReference type="Proteomes" id="UP000020218">
    <property type="component" value="Unassembled WGS sequence"/>
</dbReference>
<organism evidence="1 2">
    <name type="scientific">Candidatus Accumulibacter adjunctus</name>
    <dbReference type="NCBI Taxonomy" id="1454001"/>
    <lineage>
        <taxon>Bacteria</taxon>
        <taxon>Pseudomonadati</taxon>
        <taxon>Pseudomonadota</taxon>
        <taxon>Betaproteobacteria</taxon>
        <taxon>Candidatus Accumulibacter</taxon>
    </lineage>
</organism>
<sequence>MNAAVAEARAGMRIADLQSGFELLSRLPLANSERAECEINHFLDSLLQSPPAADVYLQLLEQTRISLCFIEEELARRYTNKALPLGRSEEEAFRQVVGTWLKAARAYAHCAQLQGPGDSAAQAERLALILHRCIYYTGMAITEHFRARRQLPAGLWLNLHGYYASAEEWGIATLPVADSLDCHGRSTHCMAATVALLLLELAGPYSLSAVDLGLVRRWANSWAPLVSLQPPVAGEPLPALVVDLMHDGGLRDPVGGPVTDHLRRLDSSRLAMQISAARTQLQQRIAPAQLGLGEDCSTGQCQRLLNRLYRPWCLMRSGRRFRRHDAAGTAKVCTGFVGMHFHISGSEFSQPESGNAYSRQDFDSLFAFRHMLDPTQVLEVRQSQLGLHLDNWTVVDQCANGFRMLRSLAGTRIEGGQLLALCPHDGHSYLLAQVIWLMQESDDSLTVGVAALPGRPRAIAARMLGIDADASALFSRAFLLPALPAMGSEPTLIIPRGWYRPQRVLEVYDEGLTRVRLQHVTGDGPDFERVSFVAF</sequence>
<proteinExistence type="predicted"/>
<evidence type="ECO:0000313" key="2">
    <source>
        <dbReference type="Proteomes" id="UP000020218"/>
    </source>
</evidence>
<protein>
    <submittedName>
        <fullName evidence="1">Uncharacterized protein</fullName>
    </submittedName>
</protein>
<comment type="caution">
    <text evidence="1">The sequence shown here is derived from an EMBL/GenBank/DDBJ whole genome shotgun (WGS) entry which is preliminary data.</text>
</comment>
<dbReference type="EMBL" id="JFAX01000016">
    <property type="protein sequence ID" value="EXI66285.1"/>
    <property type="molecule type" value="Genomic_DNA"/>
</dbReference>
<dbReference type="PATRIC" id="fig|1454001.3.peg.2689"/>
<dbReference type="AlphaFoldDB" id="A0A011NP91"/>
<accession>A0A011NP91</accession>
<name>A0A011NP91_9PROT</name>
<evidence type="ECO:0000313" key="1">
    <source>
        <dbReference type="EMBL" id="EXI66285.1"/>
    </source>
</evidence>
<gene>
    <name evidence="1" type="ORF">AW08_02641</name>
</gene>